<dbReference type="PANTHER" id="PTHR12786">
    <property type="entry name" value="SPLICING FACTOR SF3A-RELATED"/>
    <property type="match status" value="1"/>
</dbReference>
<evidence type="ECO:0000313" key="10">
    <source>
        <dbReference type="EMBL" id="KAA8905838.1"/>
    </source>
</evidence>
<feature type="domain" description="Matrin-type" evidence="9">
    <location>
        <begin position="416"/>
        <end position="447"/>
    </location>
</feature>
<dbReference type="InterPro" id="IPR021966">
    <property type="entry name" value="SF3a60_bindingd"/>
</dbReference>
<dbReference type="InterPro" id="IPR013087">
    <property type="entry name" value="Znf_C2H2_type"/>
</dbReference>
<dbReference type="SUPFAM" id="SSF57667">
    <property type="entry name" value="beta-beta-alpha zinc fingers"/>
    <property type="match status" value="1"/>
</dbReference>
<dbReference type="InterPro" id="IPR036236">
    <property type="entry name" value="Znf_C2H2_sf"/>
</dbReference>
<evidence type="ECO:0000256" key="2">
    <source>
        <dbReference type="ARBA" id="ARBA00008776"/>
    </source>
</evidence>
<evidence type="ECO:0000256" key="8">
    <source>
        <dbReference type="SAM" id="MobiDB-lite"/>
    </source>
</evidence>
<dbReference type="Pfam" id="PF16837">
    <property type="entry name" value="SF3A3"/>
    <property type="match status" value="1"/>
</dbReference>
<dbReference type="InterPro" id="IPR024598">
    <property type="entry name" value="SF3a60/Prp9_C"/>
</dbReference>
<dbReference type="InterPro" id="IPR003604">
    <property type="entry name" value="Matrin/U1-like-C_Znf_C2H2"/>
</dbReference>
<comment type="similarity">
    <text evidence="2">Belongs to the SF3A3 family.</text>
</comment>
<keyword evidence="6" id="KW-0862">Zinc</keyword>
<organism evidence="10 11">
    <name type="scientific">Sphaerosporella brunnea</name>
    <dbReference type="NCBI Taxonomy" id="1250544"/>
    <lineage>
        <taxon>Eukaryota</taxon>
        <taxon>Fungi</taxon>
        <taxon>Dikarya</taxon>
        <taxon>Ascomycota</taxon>
        <taxon>Pezizomycotina</taxon>
        <taxon>Pezizomycetes</taxon>
        <taxon>Pezizales</taxon>
        <taxon>Pyronemataceae</taxon>
        <taxon>Sphaerosporella</taxon>
    </lineage>
</organism>
<evidence type="ECO:0000313" key="11">
    <source>
        <dbReference type="Proteomes" id="UP000326924"/>
    </source>
</evidence>
<evidence type="ECO:0000256" key="4">
    <source>
        <dbReference type="ARBA" id="ARBA00022723"/>
    </source>
</evidence>
<keyword evidence="11" id="KW-1185">Reference proteome</keyword>
<dbReference type="PROSITE" id="PS50171">
    <property type="entry name" value="ZF_MATRIN"/>
    <property type="match status" value="1"/>
</dbReference>
<comment type="caution">
    <text evidence="10">The sequence shown here is derived from an EMBL/GenBank/DDBJ whole genome shotgun (WGS) entry which is preliminary data.</text>
</comment>
<evidence type="ECO:0000256" key="5">
    <source>
        <dbReference type="ARBA" id="ARBA00022771"/>
    </source>
</evidence>
<keyword evidence="3" id="KW-0597">Phosphoprotein</keyword>
<dbReference type="AlphaFoldDB" id="A0A5J5EWR2"/>
<dbReference type="OrthoDB" id="2160351at2759"/>
<dbReference type="Pfam" id="PF12108">
    <property type="entry name" value="SF3a60_bindingd"/>
    <property type="match status" value="1"/>
</dbReference>
<dbReference type="InterPro" id="IPR000690">
    <property type="entry name" value="Matrin/U1-C_Znf_C2H2"/>
</dbReference>
<protein>
    <recommendedName>
        <fullName evidence="9">Matrin-type domain-containing protein</fullName>
    </recommendedName>
</protein>
<feature type="region of interest" description="Disordered" evidence="8">
    <location>
        <begin position="362"/>
        <end position="385"/>
    </location>
</feature>
<keyword evidence="4" id="KW-0479">Metal-binding</keyword>
<dbReference type="Pfam" id="PF11931">
    <property type="entry name" value="SF3a60_Prp9_C"/>
    <property type="match status" value="1"/>
</dbReference>
<dbReference type="PANTHER" id="PTHR12786:SF2">
    <property type="entry name" value="SPLICING FACTOR 3A SUBUNIT 3"/>
    <property type="match status" value="1"/>
</dbReference>
<dbReference type="EMBL" id="VXIS01000095">
    <property type="protein sequence ID" value="KAA8905838.1"/>
    <property type="molecule type" value="Genomic_DNA"/>
</dbReference>
<dbReference type="FunCoup" id="A0A5J5EWR2">
    <property type="interactions" value="1295"/>
</dbReference>
<feature type="compositionally biased region" description="Low complexity" evidence="8">
    <location>
        <begin position="287"/>
        <end position="299"/>
    </location>
</feature>
<dbReference type="InParanoid" id="A0A5J5EWR2"/>
<sequence>MAILEEQRSLCEDLERLEQACADRILEDPKSIRDRLARNHQIAKFVDRFQQQSQRLLTLKTDADGALQKELDSLTTHDPFEEFYRQLGSIKDFHRRYPNEPVENLERAYKRRPAAADLNGATNGTAPDGFMSEIDAMFTGEESNGRFFDLTRNHEEFLNLPGVKRIMYLQYLSVYDRFSNFSRSQKMSEKYFKYLTGLADYLESFLRRTRPLEDPDRMIYGIQESFMKAWEADEVPGWGKHSSDGPTVKTESNGNIEELYCDACQKPFSNKNVYDHHTSSKKHKKAMAAMSSSSTPAATNGSQEKQKADLARLKDRAIAEREWRIVKLTELMKEQREATTTNVERKQSLTERERQMELEALYAESSEAPQQGRNDGSDDEADDDSKIYNPLKLPLAWDGKPIPYWLYKLHGLGVEFPCEICGNFVYMGRRAFDKHFNEHRHIHGLRCLGITNTTLFREITKIDEAQRLWEKLEADKKKQKQQAETVEEMEDAQGNVMPRKVFEDLQKQGLL</sequence>
<name>A0A5J5EWR2_9PEZI</name>
<dbReference type="SMART" id="SM00451">
    <property type="entry name" value="ZnF_U1"/>
    <property type="match status" value="1"/>
</dbReference>
<keyword evidence="5" id="KW-0863">Zinc-finger</keyword>
<reference evidence="10 11" key="1">
    <citation type="submission" date="2019-09" db="EMBL/GenBank/DDBJ databases">
        <title>Draft genome of the ectomycorrhizal ascomycete Sphaerosporella brunnea.</title>
        <authorList>
            <consortium name="DOE Joint Genome Institute"/>
            <person name="Benucci G.M."/>
            <person name="Marozzi G."/>
            <person name="Antonielli L."/>
            <person name="Sanchez S."/>
            <person name="Marco P."/>
            <person name="Wang X."/>
            <person name="Falini L.B."/>
            <person name="Barry K."/>
            <person name="Haridas S."/>
            <person name="Lipzen A."/>
            <person name="Labutti K."/>
            <person name="Grigoriev I.V."/>
            <person name="Murat C."/>
            <person name="Martin F."/>
            <person name="Albertini E."/>
            <person name="Donnini D."/>
            <person name="Bonito G."/>
        </authorList>
    </citation>
    <scope>NUCLEOTIDE SEQUENCE [LARGE SCALE GENOMIC DNA]</scope>
    <source>
        <strain evidence="10 11">Sb_GMNB300</strain>
    </source>
</reference>
<evidence type="ECO:0000256" key="3">
    <source>
        <dbReference type="ARBA" id="ARBA00022553"/>
    </source>
</evidence>
<evidence type="ECO:0000259" key="9">
    <source>
        <dbReference type="PROSITE" id="PS50171"/>
    </source>
</evidence>
<gene>
    <name evidence="10" type="ORF">FN846DRAFT_730772</name>
</gene>
<dbReference type="Pfam" id="PF12171">
    <property type="entry name" value="zf-C2H2_jaz"/>
    <property type="match status" value="1"/>
</dbReference>
<evidence type="ECO:0000256" key="7">
    <source>
        <dbReference type="ARBA" id="ARBA00023242"/>
    </source>
</evidence>
<dbReference type="Gene3D" id="3.30.160.60">
    <property type="entry name" value="Classic Zinc Finger"/>
    <property type="match status" value="1"/>
</dbReference>
<dbReference type="InterPro" id="IPR051421">
    <property type="entry name" value="RNA_Proc_DNA_Dmg_Regulator"/>
</dbReference>
<evidence type="ECO:0000256" key="1">
    <source>
        <dbReference type="ARBA" id="ARBA00004123"/>
    </source>
</evidence>
<dbReference type="InterPro" id="IPR022755">
    <property type="entry name" value="Znf_C2H2_jaz"/>
</dbReference>
<comment type="subcellular location">
    <subcellularLocation>
        <location evidence="1">Nucleus</location>
    </subcellularLocation>
</comment>
<dbReference type="PROSITE" id="PS00028">
    <property type="entry name" value="ZINC_FINGER_C2H2_1"/>
    <property type="match status" value="1"/>
</dbReference>
<dbReference type="InterPro" id="IPR031774">
    <property type="entry name" value="SF3A3_dom"/>
</dbReference>
<keyword evidence="7" id="KW-0539">Nucleus</keyword>
<dbReference type="SMART" id="SM00355">
    <property type="entry name" value="ZnF_C2H2"/>
    <property type="match status" value="2"/>
</dbReference>
<dbReference type="Proteomes" id="UP000326924">
    <property type="component" value="Unassembled WGS sequence"/>
</dbReference>
<evidence type="ECO:0000256" key="6">
    <source>
        <dbReference type="ARBA" id="ARBA00022833"/>
    </source>
</evidence>
<feature type="region of interest" description="Disordered" evidence="8">
    <location>
        <begin position="479"/>
        <end position="499"/>
    </location>
</feature>
<feature type="region of interest" description="Disordered" evidence="8">
    <location>
        <begin position="274"/>
        <end position="311"/>
    </location>
</feature>
<dbReference type="GO" id="GO:0005681">
    <property type="term" value="C:spliceosomal complex"/>
    <property type="evidence" value="ECO:0007669"/>
    <property type="project" value="InterPro"/>
</dbReference>
<dbReference type="GO" id="GO:0003723">
    <property type="term" value="F:RNA binding"/>
    <property type="evidence" value="ECO:0007669"/>
    <property type="project" value="InterPro"/>
</dbReference>
<dbReference type="GO" id="GO:0000398">
    <property type="term" value="P:mRNA splicing, via spliceosome"/>
    <property type="evidence" value="ECO:0007669"/>
    <property type="project" value="InterPro"/>
</dbReference>
<proteinExistence type="inferred from homology"/>
<dbReference type="GO" id="GO:0008270">
    <property type="term" value="F:zinc ion binding"/>
    <property type="evidence" value="ECO:0007669"/>
    <property type="project" value="UniProtKB-KW"/>
</dbReference>
<accession>A0A5J5EWR2</accession>